<proteinExistence type="predicted"/>
<dbReference type="GO" id="GO:0003993">
    <property type="term" value="F:acid phosphatase activity"/>
    <property type="evidence" value="ECO:0007669"/>
    <property type="project" value="InterPro"/>
</dbReference>
<dbReference type="AlphaFoldDB" id="A0A1X1YMA7"/>
<organism evidence="1 2">
    <name type="scientific">Mycobacterium lacus</name>
    <dbReference type="NCBI Taxonomy" id="169765"/>
    <lineage>
        <taxon>Bacteria</taxon>
        <taxon>Bacillati</taxon>
        <taxon>Actinomycetota</taxon>
        <taxon>Actinomycetes</taxon>
        <taxon>Mycobacteriales</taxon>
        <taxon>Mycobacteriaceae</taxon>
        <taxon>Mycobacterium</taxon>
    </lineage>
</organism>
<dbReference type="EMBL" id="AP022581">
    <property type="protein sequence ID" value="BBX95877.1"/>
    <property type="molecule type" value="Genomic_DNA"/>
</dbReference>
<gene>
    <name evidence="1" type="ORF">MLAC_11710</name>
</gene>
<dbReference type="KEGG" id="mlj:MLAC_11710"/>
<name>A0A1X1YMA7_9MYCO</name>
<dbReference type="Proteomes" id="UP000466396">
    <property type="component" value="Chromosome"/>
</dbReference>
<dbReference type="InterPro" id="IPR008963">
    <property type="entry name" value="Purple_acid_Pase-like_N"/>
</dbReference>
<reference evidence="1 2" key="1">
    <citation type="journal article" date="2019" name="Emerg. Microbes Infect.">
        <title>Comprehensive subspecies identification of 175 nontuberculous mycobacteria species based on 7547 genomic profiles.</title>
        <authorList>
            <person name="Matsumoto Y."/>
            <person name="Kinjo T."/>
            <person name="Motooka D."/>
            <person name="Nabeya D."/>
            <person name="Jung N."/>
            <person name="Uechi K."/>
            <person name="Horii T."/>
            <person name="Iida T."/>
            <person name="Fujita J."/>
            <person name="Nakamura S."/>
        </authorList>
    </citation>
    <scope>NUCLEOTIDE SEQUENCE [LARGE SCALE GENOMIC DNA]</scope>
    <source>
        <strain evidence="1 2">JCM 15657</strain>
    </source>
</reference>
<protein>
    <submittedName>
        <fullName evidence="1">Uncharacterized protein</fullName>
    </submittedName>
</protein>
<keyword evidence="2" id="KW-1185">Reference proteome</keyword>
<dbReference type="GO" id="GO:0046872">
    <property type="term" value="F:metal ion binding"/>
    <property type="evidence" value="ECO:0007669"/>
    <property type="project" value="InterPro"/>
</dbReference>
<dbReference type="SUPFAM" id="SSF49363">
    <property type="entry name" value="Purple acid phosphatase, N-terminal domain"/>
    <property type="match status" value="1"/>
</dbReference>
<sequence length="90" mass="10269">MSEWAGLAAEIRRYRDAKSHAAVRVNHARLTDLTPDTEYVYTAVRDGANRSWGRYDGRKPLRFTSFGDNQAGRRVSAHSIRRSGASRRYV</sequence>
<evidence type="ECO:0000313" key="2">
    <source>
        <dbReference type="Proteomes" id="UP000466396"/>
    </source>
</evidence>
<accession>A0A1X1YMA7</accession>
<dbReference type="STRING" id="169765.AWC15_15695"/>
<evidence type="ECO:0000313" key="1">
    <source>
        <dbReference type="EMBL" id="BBX95877.1"/>
    </source>
</evidence>